<dbReference type="InterPro" id="IPR001752">
    <property type="entry name" value="Kinesin_motor_dom"/>
</dbReference>
<feature type="domain" description="Kinesin motor" evidence="8">
    <location>
        <begin position="1"/>
        <end position="304"/>
    </location>
</feature>
<dbReference type="GO" id="GO:0008017">
    <property type="term" value="F:microtubule binding"/>
    <property type="evidence" value="ECO:0007669"/>
    <property type="project" value="InterPro"/>
</dbReference>
<proteinExistence type="inferred from homology"/>
<evidence type="ECO:0000256" key="4">
    <source>
        <dbReference type="PROSITE-ProRule" id="PRU00283"/>
    </source>
</evidence>
<keyword evidence="2 4" id="KW-0067">ATP-binding</keyword>
<dbReference type="Pfam" id="PF00225">
    <property type="entry name" value="Kinesin"/>
    <property type="match status" value="1"/>
</dbReference>
<evidence type="ECO:0000256" key="7">
    <source>
        <dbReference type="SAM" id="MobiDB-lite"/>
    </source>
</evidence>
<dbReference type="AlphaFoldDB" id="A0A2P6U5A2"/>
<keyword evidence="1 4" id="KW-0547">Nucleotide-binding</keyword>
<evidence type="ECO:0000259" key="8">
    <source>
        <dbReference type="PROSITE" id="PS50067"/>
    </source>
</evidence>
<dbReference type="GO" id="GO:0005875">
    <property type="term" value="C:microtubule associated complex"/>
    <property type="evidence" value="ECO:0007669"/>
    <property type="project" value="TreeGrafter"/>
</dbReference>
<feature type="region of interest" description="Disordered" evidence="7">
    <location>
        <begin position="352"/>
        <end position="424"/>
    </location>
</feature>
<dbReference type="STRING" id="3076.A0A2P6U5A2"/>
<evidence type="ECO:0000256" key="1">
    <source>
        <dbReference type="ARBA" id="ARBA00022741"/>
    </source>
</evidence>
<feature type="compositionally biased region" description="Polar residues" evidence="7">
    <location>
        <begin position="359"/>
        <end position="374"/>
    </location>
</feature>
<evidence type="ECO:0000313" key="9">
    <source>
        <dbReference type="EMBL" id="PRW61495.1"/>
    </source>
</evidence>
<reference evidence="9 10" key="1">
    <citation type="journal article" date="2018" name="Plant J.">
        <title>Genome sequences of Chlorella sorokiniana UTEX 1602 and Micractinium conductrix SAG 241.80: implications to maltose excretion by a green alga.</title>
        <authorList>
            <person name="Arriola M.B."/>
            <person name="Velmurugan N."/>
            <person name="Zhang Y."/>
            <person name="Plunkett M.H."/>
            <person name="Hondzo H."/>
            <person name="Barney B.M."/>
        </authorList>
    </citation>
    <scope>NUCLEOTIDE SEQUENCE [LARGE SCALE GENOMIC DNA]</scope>
    <source>
        <strain evidence="10">UTEX 1602</strain>
    </source>
</reference>
<organism evidence="9 10">
    <name type="scientific">Chlorella sorokiniana</name>
    <name type="common">Freshwater green alga</name>
    <dbReference type="NCBI Taxonomy" id="3076"/>
    <lineage>
        <taxon>Eukaryota</taxon>
        <taxon>Viridiplantae</taxon>
        <taxon>Chlorophyta</taxon>
        <taxon>core chlorophytes</taxon>
        <taxon>Trebouxiophyceae</taxon>
        <taxon>Chlorellales</taxon>
        <taxon>Chlorellaceae</taxon>
        <taxon>Chlorella clade</taxon>
        <taxon>Chlorella</taxon>
    </lineage>
</organism>
<dbReference type="InterPro" id="IPR027417">
    <property type="entry name" value="P-loop_NTPase"/>
</dbReference>
<evidence type="ECO:0000313" key="10">
    <source>
        <dbReference type="Proteomes" id="UP000239899"/>
    </source>
</evidence>
<accession>A0A2P6U5A2</accession>
<dbReference type="PANTHER" id="PTHR47969:SF29">
    <property type="entry name" value="KINESIN-LIKE PROTEIN"/>
    <property type="match status" value="1"/>
</dbReference>
<protein>
    <recommendedName>
        <fullName evidence="5">Kinesin-like protein</fullName>
    </recommendedName>
</protein>
<dbReference type="PANTHER" id="PTHR47969">
    <property type="entry name" value="CHROMOSOME-ASSOCIATED KINESIN KIF4A-RELATED"/>
    <property type="match status" value="1"/>
</dbReference>
<dbReference type="InterPro" id="IPR019821">
    <property type="entry name" value="Kinesin_motor_CS"/>
</dbReference>
<dbReference type="PROSITE" id="PS50067">
    <property type="entry name" value="KINESIN_MOTOR_2"/>
    <property type="match status" value="1"/>
</dbReference>
<dbReference type="GO" id="GO:0007018">
    <property type="term" value="P:microtubule-based movement"/>
    <property type="evidence" value="ECO:0007669"/>
    <property type="project" value="InterPro"/>
</dbReference>
<comment type="similarity">
    <text evidence="4 5">Belongs to the TRAFAC class myosin-kinesin ATPase superfamily. Kinesin family.</text>
</comment>
<dbReference type="InterPro" id="IPR036961">
    <property type="entry name" value="Kinesin_motor_dom_sf"/>
</dbReference>
<dbReference type="GO" id="GO:0003777">
    <property type="term" value="F:microtubule motor activity"/>
    <property type="evidence" value="ECO:0007669"/>
    <property type="project" value="InterPro"/>
</dbReference>
<evidence type="ECO:0000256" key="5">
    <source>
        <dbReference type="RuleBase" id="RU000394"/>
    </source>
</evidence>
<feature type="compositionally biased region" description="Low complexity" evidence="7">
    <location>
        <begin position="386"/>
        <end position="423"/>
    </location>
</feature>
<dbReference type="GO" id="GO:0051231">
    <property type="term" value="P:spindle elongation"/>
    <property type="evidence" value="ECO:0007669"/>
    <property type="project" value="TreeGrafter"/>
</dbReference>
<sequence length="697" mass="72933">MPVTRNFTFHACLGPTSRQQDVLRLCGITQLLDASLDGYNSTVLAYGQTGSGKTFTMAGREDALLAEGYMGDSDDGIVARSLDYLFKQAARRSSSDGCRYSLRVSFAEIYNEQIYDLIRFDKKPLQVRWDAAAGFHAPELLKQACTSLEEALQVLSMAVRHRRVGSHELNMESSRSHSIFTAYIDCTPTRADDHEFGMTRYGKVSFVDLAGSERLRDSKSAGETFKETTNINRSLFMLGKVIAALADGAQGARVPYRESKLTKLLMDSLGGSSLSLLIACCSPSATHFEETLSTLSYASRAKNIRNRPAVQVDPEQAALAALKREVKLLRSENAVLRDTVEQLLQEQRAAGAGALPTGSMPNQTQPPGTASTASYAMLPPGSISFAPPGVGQAPGAAVVGSRPATGSGSAAAAAPSGGPTPSSEELMRRLLDTQRMLVQFSRENDRLAGENGRLRTGKTLVANDYADALNEVDWLKLKLETLEAALLSGSLDSGLLAALEGGSSSMSRAEVLEAARAAVQSAVLQPGKALQQGLPEGGSQQDPPGGLLSLEPLASQLASAALTATAAVEAAAGGQSVGGPQMSEVSVVRLSSHGASIQAERAMPADTRQAEKPQPTILNKAPLIERLLISEGLETPASCAAGTGEEAALPMDAAAEVPAVGVTATVLLVGSALGSKGSASEAVQAKSGVDVAGDAQL</sequence>
<feature type="coiled-coil region" evidence="6">
    <location>
        <begin position="319"/>
        <end position="346"/>
    </location>
</feature>
<keyword evidence="6" id="KW-0175">Coiled coil</keyword>
<dbReference type="InterPro" id="IPR027640">
    <property type="entry name" value="Kinesin-like_fam"/>
</dbReference>
<dbReference type="OrthoDB" id="3176171at2759"/>
<dbReference type="PRINTS" id="PR00380">
    <property type="entry name" value="KINESINHEAVY"/>
</dbReference>
<name>A0A2P6U5A2_CHLSO</name>
<dbReference type="GO" id="GO:0005874">
    <property type="term" value="C:microtubule"/>
    <property type="evidence" value="ECO:0007669"/>
    <property type="project" value="UniProtKB-KW"/>
</dbReference>
<dbReference type="GO" id="GO:0007052">
    <property type="term" value="P:mitotic spindle organization"/>
    <property type="evidence" value="ECO:0007669"/>
    <property type="project" value="TreeGrafter"/>
</dbReference>
<keyword evidence="10" id="KW-1185">Reference proteome</keyword>
<dbReference type="SUPFAM" id="SSF52540">
    <property type="entry name" value="P-loop containing nucleoside triphosphate hydrolases"/>
    <property type="match status" value="1"/>
</dbReference>
<dbReference type="SMART" id="SM00129">
    <property type="entry name" value="KISc"/>
    <property type="match status" value="1"/>
</dbReference>
<comment type="caution">
    <text evidence="9">The sequence shown here is derived from an EMBL/GenBank/DDBJ whole genome shotgun (WGS) entry which is preliminary data.</text>
</comment>
<feature type="binding site" evidence="4">
    <location>
        <begin position="47"/>
        <end position="54"/>
    </location>
    <ligand>
        <name>ATP</name>
        <dbReference type="ChEBI" id="CHEBI:30616"/>
    </ligand>
</feature>
<dbReference type="CDD" id="cd00106">
    <property type="entry name" value="KISc"/>
    <property type="match status" value="1"/>
</dbReference>
<dbReference type="PROSITE" id="PS00411">
    <property type="entry name" value="KINESIN_MOTOR_1"/>
    <property type="match status" value="1"/>
</dbReference>
<dbReference type="GO" id="GO:0005524">
    <property type="term" value="F:ATP binding"/>
    <property type="evidence" value="ECO:0007669"/>
    <property type="project" value="UniProtKB-UniRule"/>
</dbReference>
<gene>
    <name evidence="9" type="ORF">C2E21_0048</name>
</gene>
<keyword evidence="3 4" id="KW-0505">Motor protein</keyword>
<dbReference type="EMBL" id="LHPG02000001">
    <property type="protein sequence ID" value="PRW61495.1"/>
    <property type="molecule type" value="Genomic_DNA"/>
</dbReference>
<evidence type="ECO:0000256" key="6">
    <source>
        <dbReference type="SAM" id="Coils"/>
    </source>
</evidence>
<keyword evidence="5" id="KW-0493">Microtubule</keyword>
<dbReference type="Proteomes" id="UP000239899">
    <property type="component" value="Unassembled WGS sequence"/>
</dbReference>
<evidence type="ECO:0000256" key="2">
    <source>
        <dbReference type="ARBA" id="ARBA00022840"/>
    </source>
</evidence>
<dbReference type="Gene3D" id="3.40.850.10">
    <property type="entry name" value="Kinesin motor domain"/>
    <property type="match status" value="1"/>
</dbReference>
<evidence type="ECO:0000256" key="3">
    <source>
        <dbReference type="ARBA" id="ARBA00023175"/>
    </source>
</evidence>